<gene>
    <name evidence="1" type="ORF">H7F16_03200</name>
</gene>
<protein>
    <submittedName>
        <fullName evidence="1">Uncharacterized protein</fullName>
    </submittedName>
</protein>
<dbReference type="AlphaFoldDB" id="A0A842I546"/>
<keyword evidence="2" id="KW-1185">Reference proteome</keyword>
<organism evidence="1 2">
    <name type="scientific">Paragemmobacter straminiformis</name>
    <dbReference type="NCBI Taxonomy" id="2045119"/>
    <lineage>
        <taxon>Bacteria</taxon>
        <taxon>Pseudomonadati</taxon>
        <taxon>Pseudomonadota</taxon>
        <taxon>Alphaproteobacteria</taxon>
        <taxon>Rhodobacterales</taxon>
        <taxon>Paracoccaceae</taxon>
        <taxon>Paragemmobacter</taxon>
    </lineage>
</organism>
<name>A0A842I546_9RHOB</name>
<comment type="caution">
    <text evidence="1">The sequence shown here is derived from an EMBL/GenBank/DDBJ whole genome shotgun (WGS) entry which is preliminary data.</text>
</comment>
<dbReference type="EMBL" id="JACLQD010000001">
    <property type="protein sequence ID" value="MBC2834497.1"/>
    <property type="molecule type" value="Genomic_DNA"/>
</dbReference>
<evidence type="ECO:0000313" key="1">
    <source>
        <dbReference type="EMBL" id="MBC2834497.1"/>
    </source>
</evidence>
<evidence type="ECO:0000313" key="2">
    <source>
        <dbReference type="Proteomes" id="UP000555411"/>
    </source>
</evidence>
<dbReference type="Proteomes" id="UP000555411">
    <property type="component" value="Unassembled WGS sequence"/>
</dbReference>
<proteinExistence type="predicted"/>
<dbReference type="RefSeq" id="WP_185796095.1">
    <property type="nucleotide sequence ID" value="NZ_JACLQD010000001.1"/>
</dbReference>
<reference evidence="1 2" key="1">
    <citation type="journal article" date="2017" name="Int. J. Syst. Evol. Microbiol.">
        <title>Gemmobacter straminiformis sp. nov., isolated from an artificial fountain.</title>
        <authorList>
            <person name="Kang J.Y."/>
            <person name="Kim M.J."/>
            <person name="Chun J."/>
            <person name="Son K.P."/>
            <person name="Jahng K.Y."/>
        </authorList>
    </citation>
    <scope>NUCLEOTIDE SEQUENCE [LARGE SCALE GENOMIC DNA]</scope>
    <source>
        <strain evidence="1 2">CAM-8</strain>
    </source>
</reference>
<sequence>MKYTILGRTKTLKTPKLLKKVLLSRKNQFATATIAEDILELLTGSRRYGRKRQFGSAFVDFAFSHAHSDVEAEIMISSQADNLIALGIELHRAVELWRAQRDFSNRAWLIEGHFNKPQLAVAAKLEQNLVVRKGDRAIIAPLEDRNAEDYAIKLLTALV</sequence>
<accession>A0A842I546</accession>